<evidence type="ECO:0000313" key="2">
    <source>
        <dbReference type="EMBL" id="MED6293995.1"/>
    </source>
</evidence>
<evidence type="ECO:0000256" key="1">
    <source>
        <dbReference type="SAM" id="MobiDB-lite"/>
    </source>
</evidence>
<sequence>MDPVHDQEHAGQSETQRTQPPITSLEPLSSCLSDDGAEEEDDYKPPAHHLRSASRPVKHKRASAPRQRSSSSRPAKRGKQGSRRTSQDTPPPGDVNTDMWHSPDTNMLQRKAGGLPSN</sequence>
<keyword evidence="3" id="KW-1185">Reference proteome</keyword>
<protein>
    <submittedName>
        <fullName evidence="2">Uncharacterized protein</fullName>
    </submittedName>
</protein>
<evidence type="ECO:0000313" key="3">
    <source>
        <dbReference type="Proteomes" id="UP001352852"/>
    </source>
</evidence>
<proteinExistence type="predicted"/>
<feature type="compositionally biased region" description="Low complexity" evidence="1">
    <location>
        <begin position="64"/>
        <end position="73"/>
    </location>
</feature>
<feature type="compositionally biased region" description="Basic residues" evidence="1">
    <location>
        <begin position="46"/>
        <end position="63"/>
    </location>
</feature>
<feature type="non-terminal residue" evidence="2">
    <location>
        <position position="118"/>
    </location>
</feature>
<feature type="compositionally biased region" description="Polar residues" evidence="1">
    <location>
        <begin position="12"/>
        <end position="32"/>
    </location>
</feature>
<gene>
    <name evidence="2" type="ORF">CHARACLAT_016392</name>
</gene>
<feature type="compositionally biased region" description="Basic and acidic residues" evidence="1">
    <location>
        <begin position="1"/>
        <end position="11"/>
    </location>
</feature>
<reference evidence="2 3" key="1">
    <citation type="submission" date="2021-06" db="EMBL/GenBank/DDBJ databases">
        <authorList>
            <person name="Palmer J.M."/>
        </authorList>
    </citation>
    <scope>NUCLEOTIDE SEQUENCE [LARGE SCALE GENOMIC DNA]</scope>
    <source>
        <strain evidence="2 3">CL_MEX2019</strain>
        <tissue evidence="2">Muscle</tissue>
    </source>
</reference>
<feature type="region of interest" description="Disordered" evidence="1">
    <location>
        <begin position="1"/>
        <end position="118"/>
    </location>
</feature>
<organism evidence="2 3">
    <name type="scientific">Characodon lateralis</name>
    <dbReference type="NCBI Taxonomy" id="208331"/>
    <lineage>
        <taxon>Eukaryota</taxon>
        <taxon>Metazoa</taxon>
        <taxon>Chordata</taxon>
        <taxon>Craniata</taxon>
        <taxon>Vertebrata</taxon>
        <taxon>Euteleostomi</taxon>
        <taxon>Actinopterygii</taxon>
        <taxon>Neopterygii</taxon>
        <taxon>Teleostei</taxon>
        <taxon>Neoteleostei</taxon>
        <taxon>Acanthomorphata</taxon>
        <taxon>Ovalentaria</taxon>
        <taxon>Atherinomorphae</taxon>
        <taxon>Cyprinodontiformes</taxon>
        <taxon>Goodeidae</taxon>
        <taxon>Characodon</taxon>
    </lineage>
</organism>
<dbReference type="EMBL" id="JAHUTJ010075098">
    <property type="protein sequence ID" value="MED6293995.1"/>
    <property type="molecule type" value="Genomic_DNA"/>
</dbReference>
<accession>A0ABU7F4J9</accession>
<name>A0ABU7F4J9_9TELE</name>
<comment type="caution">
    <text evidence="2">The sequence shown here is derived from an EMBL/GenBank/DDBJ whole genome shotgun (WGS) entry which is preliminary data.</text>
</comment>
<dbReference type="Proteomes" id="UP001352852">
    <property type="component" value="Unassembled WGS sequence"/>
</dbReference>